<evidence type="ECO:0000256" key="2">
    <source>
        <dbReference type="ARBA" id="ARBA00022448"/>
    </source>
</evidence>
<dbReference type="InterPro" id="IPR050086">
    <property type="entry name" value="MetN_ABC_transporter-like"/>
</dbReference>
<proteinExistence type="predicted"/>
<dbReference type="InterPro" id="IPR003439">
    <property type="entry name" value="ABC_transporter-like_ATP-bd"/>
</dbReference>
<dbReference type="EMBL" id="JBCEWA010000003">
    <property type="protein sequence ID" value="MEL5987850.1"/>
    <property type="molecule type" value="Genomic_DNA"/>
</dbReference>
<keyword evidence="5 8" id="KW-0067">ATP-binding</keyword>
<evidence type="ECO:0000256" key="6">
    <source>
        <dbReference type="ARBA" id="ARBA00023136"/>
    </source>
</evidence>
<comment type="caution">
    <text evidence="8">The sequence shown here is derived from an EMBL/GenBank/DDBJ whole genome shotgun (WGS) entry which is preliminary data.</text>
</comment>
<evidence type="ECO:0000313" key="9">
    <source>
        <dbReference type="Proteomes" id="UP001398420"/>
    </source>
</evidence>
<dbReference type="SMART" id="SM00382">
    <property type="entry name" value="AAA"/>
    <property type="match status" value="1"/>
</dbReference>
<dbReference type="GO" id="GO:0005524">
    <property type="term" value="F:ATP binding"/>
    <property type="evidence" value="ECO:0007669"/>
    <property type="project" value="UniProtKB-KW"/>
</dbReference>
<dbReference type="Pfam" id="PF00005">
    <property type="entry name" value="ABC_tran"/>
    <property type="match status" value="1"/>
</dbReference>
<dbReference type="SUPFAM" id="SSF52540">
    <property type="entry name" value="P-loop containing nucleoside triphosphate hydrolases"/>
    <property type="match status" value="1"/>
</dbReference>
<dbReference type="PIRSF" id="PIRSF039085">
    <property type="entry name" value="ABC_ATPase_HisP"/>
    <property type="match status" value="1"/>
</dbReference>
<evidence type="ECO:0000256" key="1">
    <source>
        <dbReference type="ARBA" id="ARBA00004202"/>
    </source>
</evidence>
<feature type="domain" description="ABC transporter" evidence="7">
    <location>
        <begin position="2"/>
        <end position="240"/>
    </location>
</feature>
<dbReference type="InterPro" id="IPR027417">
    <property type="entry name" value="P-loop_NTPase"/>
</dbReference>
<organism evidence="8 9">
    <name type="scientific">Kurthia gibsonii</name>
    <dbReference type="NCBI Taxonomy" id="33946"/>
    <lineage>
        <taxon>Bacteria</taxon>
        <taxon>Bacillati</taxon>
        <taxon>Bacillota</taxon>
        <taxon>Bacilli</taxon>
        <taxon>Bacillales</taxon>
        <taxon>Caryophanaceae</taxon>
        <taxon>Kurthia</taxon>
    </lineage>
</organism>
<dbReference type="Proteomes" id="UP001398420">
    <property type="component" value="Unassembled WGS sequence"/>
</dbReference>
<dbReference type="PANTHER" id="PTHR43166">
    <property type="entry name" value="AMINO ACID IMPORT ATP-BINDING PROTEIN"/>
    <property type="match status" value="1"/>
</dbReference>
<dbReference type="Gene3D" id="3.40.50.300">
    <property type="entry name" value="P-loop containing nucleotide triphosphate hydrolases"/>
    <property type="match status" value="1"/>
</dbReference>
<keyword evidence="3" id="KW-1003">Cell membrane</keyword>
<evidence type="ECO:0000313" key="8">
    <source>
        <dbReference type="EMBL" id="MEL5987850.1"/>
    </source>
</evidence>
<dbReference type="RefSeq" id="WP_342302757.1">
    <property type="nucleotide sequence ID" value="NZ_JBCEWA010000003.1"/>
</dbReference>
<evidence type="ECO:0000256" key="4">
    <source>
        <dbReference type="ARBA" id="ARBA00022741"/>
    </source>
</evidence>
<reference evidence="8 9" key="1">
    <citation type="submission" date="2024-04" db="EMBL/GenBank/DDBJ databases">
        <authorList>
            <person name="Wu Y.S."/>
            <person name="Zhang L."/>
        </authorList>
    </citation>
    <scope>NUCLEOTIDE SEQUENCE [LARGE SCALE GENOMIC DNA]</scope>
    <source>
        <strain evidence="8 9">KG-01</strain>
    </source>
</reference>
<evidence type="ECO:0000256" key="3">
    <source>
        <dbReference type="ARBA" id="ARBA00022475"/>
    </source>
</evidence>
<dbReference type="InterPro" id="IPR030679">
    <property type="entry name" value="ABC_ATPase_HisP-typ"/>
</dbReference>
<keyword evidence="4" id="KW-0547">Nucleotide-binding</keyword>
<keyword evidence="2" id="KW-0813">Transport</keyword>
<dbReference type="InterPro" id="IPR003593">
    <property type="entry name" value="AAA+_ATPase"/>
</dbReference>
<comment type="subcellular location">
    <subcellularLocation>
        <location evidence="1">Cell membrane</location>
        <topology evidence="1">Peripheral membrane protein</topology>
    </subcellularLocation>
</comment>
<keyword evidence="9" id="KW-1185">Reference proteome</keyword>
<accession>A0ABU9LL56</accession>
<name>A0ABU9LL56_9BACL</name>
<gene>
    <name evidence="8" type="ORF">AAF454_05420</name>
</gene>
<sequence>MIKLSGIYKKFQQHEVLKGIDLEVKKGDVLTIIGPSGSGKTTFLRCINFLEKPDEGTIEIGSTLKVNAIKPSKKDILALRQKTAMVFQNYNLFQNKTVLENIMEGLTVVQKKSKQEAREVAERLLHKIGLEEKRDAYPSSLSGGQQQRVGIARALALNPEVILFDEPTSALDPEMVGEVLQLMKQIAAEGITMIVVTHEIDFAHEVSNRVVFMDGGHIVEEGTPEEVIVHPQKERTQQFLKRLRKNPEYII</sequence>
<dbReference type="CDD" id="cd03262">
    <property type="entry name" value="ABC_HisP_GlnQ"/>
    <property type="match status" value="1"/>
</dbReference>
<evidence type="ECO:0000259" key="7">
    <source>
        <dbReference type="PROSITE" id="PS50893"/>
    </source>
</evidence>
<dbReference type="PROSITE" id="PS00211">
    <property type="entry name" value="ABC_TRANSPORTER_1"/>
    <property type="match status" value="1"/>
</dbReference>
<dbReference type="PANTHER" id="PTHR43166:SF35">
    <property type="entry name" value="L-CYSTINE IMPORT ATP-BINDING PROTEIN TCYN"/>
    <property type="match status" value="1"/>
</dbReference>
<dbReference type="InterPro" id="IPR017871">
    <property type="entry name" value="ABC_transporter-like_CS"/>
</dbReference>
<dbReference type="PROSITE" id="PS50893">
    <property type="entry name" value="ABC_TRANSPORTER_2"/>
    <property type="match status" value="1"/>
</dbReference>
<keyword evidence="6" id="KW-0472">Membrane</keyword>
<protein>
    <submittedName>
        <fullName evidence="8">Amino acid ABC transporter ATP-binding protein</fullName>
    </submittedName>
</protein>
<evidence type="ECO:0000256" key="5">
    <source>
        <dbReference type="ARBA" id="ARBA00022840"/>
    </source>
</evidence>